<protein>
    <submittedName>
        <fullName evidence="1">Uncharacterized protein</fullName>
    </submittedName>
</protein>
<accession>H5V6Z2</accession>
<proteinExistence type="predicted"/>
<sequence>MSIGRIRPQFTQGLEKARAEDKPAYRLSKLHQQHLKLQEDAAEYKIKPANDVGTAKPKDKKEEFLSNILARLNDLFVTDNLSDKDMINYAFAVRDKLSENHAVMTQIANNTREQAMLGDFPKAIDDAVMDSNDAHQEMMMQYLSNPELAKGFARVVFDMLKGA</sequence>
<dbReference type="AlphaFoldDB" id="H5V6Z2"/>
<evidence type="ECO:0000313" key="1">
    <source>
        <dbReference type="EMBL" id="GAB53750.1"/>
    </source>
</evidence>
<dbReference type="Proteomes" id="UP000010297">
    <property type="component" value="Unassembled WGS sequence"/>
</dbReference>
<keyword evidence="2" id="KW-1185">Reference proteome</keyword>
<dbReference type="EMBL" id="BAFF01000020">
    <property type="protein sequence ID" value="GAB53750.1"/>
    <property type="molecule type" value="Genomic_DNA"/>
</dbReference>
<reference evidence="1 2" key="1">
    <citation type="submission" date="2012-02" db="EMBL/GenBank/DDBJ databases">
        <title>Whole genome shotgun sequence of Escherichia hermannii NBRC 105704.</title>
        <authorList>
            <person name="Yoshida I."/>
            <person name="Hosoyama A."/>
            <person name="Tsuchikane K."/>
            <person name="Katsumata H."/>
            <person name="Yamazaki S."/>
            <person name="Fujita N."/>
        </authorList>
    </citation>
    <scope>NUCLEOTIDE SEQUENCE [LARGE SCALE GENOMIC DNA]</scope>
    <source>
        <strain evidence="1 2">NBRC 105704</strain>
    </source>
</reference>
<comment type="caution">
    <text evidence="1">The sequence shown here is derived from an EMBL/GenBank/DDBJ whole genome shotgun (WGS) entry which is preliminary data.</text>
</comment>
<organism evidence="1 2">
    <name type="scientific">Atlantibacter hermannii NBRC 105704</name>
    <dbReference type="NCBI Taxonomy" id="1115512"/>
    <lineage>
        <taxon>Bacteria</taxon>
        <taxon>Pseudomonadati</taxon>
        <taxon>Pseudomonadota</taxon>
        <taxon>Gammaproteobacteria</taxon>
        <taxon>Enterobacterales</taxon>
        <taxon>Enterobacteriaceae</taxon>
        <taxon>Atlantibacter</taxon>
    </lineage>
</organism>
<gene>
    <name evidence="1" type="ORF">EH105704_20_00090</name>
</gene>
<name>H5V6Z2_ATLHE</name>
<dbReference type="eggNOG" id="COG0610">
    <property type="taxonomic scope" value="Bacteria"/>
</dbReference>
<evidence type="ECO:0000313" key="2">
    <source>
        <dbReference type="Proteomes" id="UP000010297"/>
    </source>
</evidence>